<dbReference type="Proteomes" id="UP000584374">
    <property type="component" value="Unassembled WGS sequence"/>
</dbReference>
<dbReference type="AlphaFoldDB" id="A0A840PZI1"/>
<sequence>MLIYLANDRQPRMVLAVIAQDTRARRFFVLTGRLPTCACSMCACVGQR</sequence>
<reference evidence="1 2" key="1">
    <citation type="submission" date="2020-08" db="EMBL/GenBank/DDBJ databases">
        <title>Sequencing the genomes of 1000 actinobacteria strains.</title>
        <authorList>
            <person name="Klenk H.-P."/>
        </authorList>
    </citation>
    <scope>NUCLEOTIDE SEQUENCE [LARGE SCALE GENOMIC DNA]</scope>
    <source>
        <strain evidence="1 2">DSM 45584</strain>
    </source>
</reference>
<protein>
    <submittedName>
        <fullName evidence="1">Uncharacterized protein</fullName>
    </submittedName>
</protein>
<keyword evidence="2" id="KW-1185">Reference proteome</keyword>
<gene>
    <name evidence="1" type="ORF">BJ970_001230</name>
</gene>
<organism evidence="1 2">
    <name type="scientific">Saccharopolyspora phatthalungensis</name>
    <dbReference type="NCBI Taxonomy" id="664693"/>
    <lineage>
        <taxon>Bacteria</taxon>
        <taxon>Bacillati</taxon>
        <taxon>Actinomycetota</taxon>
        <taxon>Actinomycetes</taxon>
        <taxon>Pseudonocardiales</taxon>
        <taxon>Pseudonocardiaceae</taxon>
        <taxon>Saccharopolyspora</taxon>
    </lineage>
</organism>
<dbReference type="RefSeq" id="WP_184724845.1">
    <property type="nucleotide sequence ID" value="NZ_JACHIW010000001.1"/>
</dbReference>
<evidence type="ECO:0000313" key="2">
    <source>
        <dbReference type="Proteomes" id="UP000584374"/>
    </source>
</evidence>
<evidence type="ECO:0000313" key="1">
    <source>
        <dbReference type="EMBL" id="MBB5153696.1"/>
    </source>
</evidence>
<proteinExistence type="predicted"/>
<dbReference type="EMBL" id="JACHIW010000001">
    <property type="protein sequence ID" value="MBB5153696.1"/>
    <property type="molecule type" value="Genomic_DNA"/>
</dbReference>
<accession>A0A840PZI1</accession>
<comment type="caution">
    <text evidence="1">The sequence shown here is derived from an EMBL/GenBank/DDBJ whole genome shotgun (WGS) entry which is preliminary data.</text>
</comment>
<name>A0A840PZI1_9PSEU</name>